<feature type="transmembrane region" description="Helical" evidence="1">
    <location>
        <begin position="42"/>
        <end position="60"/>
    </location>
</feature>
<keyword evidence="1" id="KW-0472">Membrane</keyword>
<dbReference type="Proteomes" id="UP000593943">
    <property type="component" value="Chromosome"/>
</dbReference>
<keyword evidence="1" id="KW-1133">Transmembrane helix</keyword>
<reference evidence="2 4" key="1">
    <citation type="journal article" date="2017" name="BMC Genomics">
        <title>Comparative genomic and phylogenomic analyses of the Bifidobacteriaceae family.</title>
        <authorList>
            <person name="Lugli G.A."/>
            <person name="Milani C."/>
            <person name="Turroni F."/>
            <person name="Duranti S."/>
            <person name="Mancabelli L."/>
            <person name="Mangifesta M."/>
            <person name="Ferrario C."/>
            <person name="Modesto M."/>
            <person name="Mattarelli P."/>
            <person name="Jiri K."/>
            <person name="van Sinderen D."/>
            <person name="Ventura M."/>
        </authorList>
    </citation>
    <scope>NUCLEOTIDE SEQUENCE [LARGE SCALE GENOMIC DNA]</scope>
    <source>
        <strain evidence="2 4">DSM 100216</strain>
    </source>
</reference>
<gene>
    <name evidence="3" type="ORF">BE0216_10560</name>
    <name evidence="2" type="ORF">BEUL_2208</name>
</gene>
<feature type="transmembrane region" description="Helical" evidence="1">
    <location>
        <begin position="100"/>
        <end position="118"/>
    </location>
</feature>
<dbReference type="AlphaFoldDB" id="A0A261FYM3"/>
<evidence type="ECO:0000313" key="5">
    <source>
        <dbReference type="Proteomes" id="UP000593943"/>
    </source>
</evidence>
<keyword evidence="5" id="KW-1185">Reference proteome</keyword>
<feature type="transmembrane region" description="Helical" evidence="1">
    <location>
        <begin position="12"/>
        <end position="30"/>
    </location>
</feature>
<dbReference type="Proteomes" id="UP000216057">
    <property type="component" value="Unassembled WGS sequence"/>
</dbReference>
<evidence type="ECO:0000313" key="3">
    <source>
        <dbReference type="EMBL" id="QOL32826.1"/>
    </source>
</evidence>
<evidence type="ECO:0000313" key="4">
    <source>
        <dbReference type="Proteomes" id="UP000216057"/>
    </source>
</evidence>
<dbReference type="EMBL" id="CP062938">
    <property type="protein sequence ID" value="QOL32826.1"/>
    <property type="molecule type" value="Genomic_DNA"/>
</dbReference>
<keyword evidence="1" id="KW-0812">Transmembrane</keyword>
<evidence type="ECO:0000313" key="2">
    <source>
        <dbReference type="EMBL" id="OZG64247.1"/>
    </source>
</evidence>
<sequence length="126" mass="14217">MKRYVLEWGGYLVVTAALVVGMNICATLPVTAQQSLPFGSSTWMVLWAVLGVWSVAFIYLERRYPRSYVVLSMSVYLLSWLSWGLRFMEWGDSYDMMIDVLKWLSSAAALVVLAVVMARGGEYGDK</sequence>
<accession>A0A261FYM3</accession>
<name>A0A261FYM3_9BIFI</name>
<feature type="transmembrane region" description="Helical" evidence="1">
    <location>
        <begin position="67"/>
        <end position="88"/>
    </location>
</feature>
<dbReference type="EMBL" id="MWWZ01000017">
    <property type="protein sequence ID" value="OZG64247.1"/>
    <property type="molecule type" value="Genomic_DNA"/>
</dbReference>
<reference evidence="3 5" key="2">
    <citation type="submission" date="2020-10" db="EMBL/GenBank/DDBJ databases">
        <title>Genome sequencing of Bifidobacterium eulemuris_DSMZ_100216.</title>
        <authorList>
            <person name="Kim J."/>
        </authorList>
    </citation>
    <scope>NUCLEOTIDE SEQUENCE [LARGE SCALE GENOMIC DNA]</scope>
    <source>
        <strain evidence="3 5">DSM 100216</strain>
    </source>
</reference>
<protein>
    <submittedName>
        <fullName evidence="2">Uncharacterized protein</fullName>
    </submittedName>
</protein>
<dbReference type="KEGG" id="beu:BE0216_10560"/>
<organism evidence="2 4">
    <name type="scientific">Bifidobacterium eulemuris</name>
    <dbReference type="NCBI Taxonomy" id="1765219"/>
    <lineage>
        <taxon>Bacteria</taxon>
        <taxon>Bacillati</taxon>
        <taxon>Actinomycetota</taxon>
        <taxon>Actinomycetes</taxon>
        <taxon>Bifidobacteriales</taxon>
        <taxon>Bifidobacteriaceae</taxon>
        <taxon>Bifidobacterium</taxon>
    </lineage>
</organism>
<proteinExistence type="predicted"/>
<evidence type="ECO:0000256" key="1">
    <source>
        <dbReference type="SAM" id="Phobius"/>
    </source>
</evidence>
<dbReference type="RefSeq" id="WP_094637708.1">
    <property type="nucleotide sequence ID" value="NZ_CP062938.1"/>
</dbReference>